<dbReference type="AlphaFoldDB" id="A0A380CA50"/>
<protein>
    <recommendedName>
        <fullName evidence="1">PRTase-CE domain-containing protein</fullName>
    </recommendedName>
</protein>
<gene>
    <name evidence="2" type="ORF">NCTC11388_02552</name>
</gene>
<dbReference type="EMBL" id="UGYW01000002">
    <property type="protein sequence ID" value="SUJ16215.1"/>
    <property type="molecule type" value="Genomic_DNA"/>
</dbReference>
<dbReference type="Proteomes" id="UP000254893">
    <property type="component" value="Unassembled WGS sequence"/>
</dbReference>
<evidence type="ECO:0000259" key="1">
    <source>
        <dbReference type="Pfam" id="PF24390"/>
    </source>
</evidence>
<name>A0A380CA50_SPHSI</name>
<dbReference type="InterPro" id="IPR056920">
    <property type="entry name" value="PRTase-CE"/>
</dbReference>
<organism evidence="2 3">
    <name type="scientific">Sphingobacterium spiritivorum</name>
    <name type="common">Flavobacterium spiritivorum</name>
    <dbReference type="NCBI Taxonomy" id="258"/>
    <lineage>
        <taxon>Bacteria</taxon>
        <taxon>Pseudomonadati</taxon>
        <taxon>Bacteroidota</taxon>
        <taxon>Sphingobacteriia</taxon>
        <taxon>Sphingobacteriales</taxon>
        <taxon>Sphingobacteriaceae</taxon>
        <taxon>Sphingobacterium</taxon>
    </lineage>
</organism>
<evidence type="ECO:0000313" key="3">
    <source>
        <dbReference type="Proteomes" id="UP000254893"/>
    </source>
</evidence>
<dbReference type="Pfam" id="PF24390">
    <property type="entry name" value="PRTase-CE"/>
    <property type="match status" value="1"/>
</dbReference>
<proteinExistence type="predicted"/>
<dbReference type="RefSeq" id="WP_115170382.1">
    <property type="nucleotide sequence ID" value="NZ_UGYW01000002.1"/>
</dbReference>
<reference evidence="2 3" key="1">
    <citation type="submission" date="2018-06" db="EMBL/GenBank/DDBJ databases">
        <authorList>
            <consortium name="Pathogen Informatics"/>
            <person name="Doyle S."/>
        </authorList>
    </citation>
    <scope>NUCLEOTIDE SEQUENCE [LARGE SCALE GENOMIC DNA]</scope>
    <source>
        <strain evidence="2 3">NCTC11388</strain>
    </source>
</reference>
<evidence type="ECO:0000313" key="2">
    <source>
        <dbReference type="EMBL" id="SUJ16215.1"/>
    </source>
</evidence>
<sequence>MSDPIDSIVDIIKDYRKENISDEGVVMDKAHVNKWINQFDAESREFVLNELLHLLRKSYLSYDQVSNHIRNMFGIISSELSYNTVNELLNHSIFQRTQKEYKSQHLYLGLIEHWLEIDYKIKINTSDSSIQNIFYIDDILGSGGTFIREIKEVINDIGLRNFLDKKIKIICCFTVLHRWAMRNVKFQLQNILKVDKSYIDNHFKFYRVFEIENDPHIGFGNNDNPSFDHVYPIETPLGNEVLGFIQANIRNDYEFRNEKHAFRNEDYPVQESYFSSNYNRKRYEYILLEKGFEIMKRIDFEMARGLRPLGMTNPSNKTLGTGTHYFSWRNISNTCPLVFWWGKNDWYPLFPVQNRGL</sequence>
<feature type="domain" description="PRTase-CE" evidence="1">
    <location>
        <begin position="32"/>
        <end position="351"/>
    </location>
</feature>
<accession>A0A380CA50</accession>